<feature type="domain" description="Deoxynucleoside kinase" evidence="9">
    <location>
        <begin position="96"/>
        <end position="328"/>
    </location>
</feature>
<dbReference type="PANTHER" id="PTHR10513">
    <property type="entry name" value="DEOXYNUCLEOSIDE KINASE"/>
    <property type="match status" value="1"/>
</dbReference>
<dbReference type="GO" id="GO:0005739">
    <property type="term" value="C:mitochondrion"/>
    <property type="evidence" value="ECO:0007669"/>
    <property type="project" value="TreeGrafter"/>
</dbReference>
<dbReference type="EC" id="2.7.1.113" evidence="7"/>
<accession>A0A974DA50</accession>
<evidence type="ECO:0000256" key="5">
    <source>
        <dbReference type="ARBA" id="ARBA00022777"/>
    </source>
</evidence>
<dbReference type="GO" id="GO:0005524">
    <property type="term" value="F:ATP binding"/>
    <property type="evidence" value="ECO:0007669"/>
    <property type="project" value="UniProtKB-KW"/>
</dbReference>
<keyword evidence="6" id="KW-0067">ATP-binding</keyword>
<evidence type="ECO:0000256" key="1">
    <source>
        <dbReference type="ARBA" id="ARBA00007420"/>
    </source>
</evidence>
<evidence type="ECO:0000256" key="8">
    <source>
        <dbReference type="ARBA" id="ARBA00047656"/>
    </source>
</evidence>
<gene>
    <name evidence="10" type="ORF">XELAEV_18021293mg</name>
</gene>
<dbReference type="Pfam" id="PF01712">
    <property type="entry name" value="dNK"/>
    <property type="match status" value="1"/>
</dbReference>
<dbReference type="AlphaFoldDB" id="A0A974DA50"/>
<dbReference type="Gene3D" id="3.40.50.300">
    <property type="entry name" value="P-loop containing nucleotide triphosphate hydrolases"/>
    <property type="match status" value="1"/>
</dbReference>
<protein>
    <recommendedName>
        <fullName evidence="7">deoxyguanosine kinase</fullName>
        <ecNumber evidence="7">2.7.1.113</ecNumber>
    </recommendedName>
</protein>
<evidence type="ECO:0000256" key="7">
    <source>
        <dbReference type="ARBA" id="ARBA00039043"/>
    </source>
</evidence>
<keyword evidence="5" id="KW-0418">Kinase</keyword>
<comment type="catalytic activity">
    <reaction evidence="8">
        <text>2'-deoxyguanosine + ATP = dGMP + ADP + H(+)</text>
        <dbReference type="Rhea" id="RHEA:19201"/>
        <dbReference type="ChEBI" id="CHEBI:15378"/>
        <dbReference type="ChEBI" id="CHEBI:17172"/>
        <dbReference type="ChEBI" id="CHEBI:30616"/>
        <dbReference type="ChEBI" id="CHEBI:57673"/>
        <dbReference type="ChEBI" id="CHEBI:456216"/>
        <dbReference type="EC" id="2.7.1.113"/>
    </reaction>
</comment>
<dbReference type="InterPro" id="IPR027417">
    <property type="entry name" value="P-loop_NTPase"/>
</dbReference>
<evidence type="ECO:0000259" key="9">
    <source>
        <dbReference type="Pfam" id="PF01712"/>
    </source>
</evidence>
<organism evidence="10 11">
    <name type="scientific">Xenopus laevis</name>
    <name type="common">African clawed frog</name>
    <dbReference type="NCBI Taxonomy" id="8355"/>
    <lineage>
        <taxon>Eukaryota</taxon>
        <taxon>Metazoa</taxon>
        <taxon>Chordata</taxon>
        <taxon>Craniata</taxon>
        <taxon>Vertebrata</taxon>
        <taxon>Euteleostomi</taxon>
        <taxon>Amphibia</taxon>
        <taxon>Batrachia</taxon>
        <taxon>Anura</taxon>
        <taxon>Pipoidea</taxon>
        <taxon>Pipidae</taxon>
        <taxon>Xenopodinae</taxon>
        <taxon>Xenopus</taxon>
        <taxon>Xenopus</taxon>
    </lineage>
</organism>
<dbReference type="SUPFAM" id="SSF52540">
    <property type="entry name" value="P-loop containing nucleoside triphosphate hydrolases"/>
    <property type="match status" value="1"/>
</dbReference>
<proteinExistence type="inferred from homology"/>
<dbReference type="EMBL" id="CM004471">
    <property type="protein sequence ID" value="OCT87595.1"/>
    <property type="molecule type" value="Genomic_DNA"/>
</dbReference>
<evidence type="ECO:0000313" key="11">
    <source>
        <dbReference type="Proteomes" id="UP000694892"/>
    </source>
</evidence>
<comment type="similarity">
    <text evidence="1">Belongs to the DCK/DGK family.</text>
</comment>
<dbReference type="InterPro" id="IPR031314">
    <property type="entry name" value="DNK_dom"/>
</dbReference>
<comment type="subunit">
    <text evidence="2">Homodimer.</text>
</comment>
<keyword evidence="4" id="KW-0547">Nucleotide-binding</keyword>
<evidence type="ECO:0000256" key="3">
    <source>
        <dbReference type="ARBA" id="ARBA00022679"/>
    </source>
</evidence>
<dbReference type="CDD" id="cd01673">
    <property type="entry name" value="dNK"/>
    <property type="match status" value="1"/>
</dbReference>
<reference evidence="11" key="1">
    <citation type="journal article" date="2016" name="Nature">
        <title>Genome evolution in the allotetraploid frog Xenopus laevis.</title>
        <authorList>
            <person name="Session A.M."/>
            <person name="Uno Y."/>
            <person name="Kwon T."/>
            <person name="Chapman J.A."/>
            <person name="Toyoda A."/>
            <person name="Takahashi S."/>
            <person name="Fukui A."/>
            <person name="Hikosaka A."/>
            <person name="Suzuki A."/>
            <person name="Kondo M."/>
            <person name="van Heeringen S.J."/>
            <person name="Quigley I."/>
            <person name="Heinz S."/>
            <person name="Ogino H."/>
            <person name="Ochi H."/>
            <person name="Hellsten U."/>
            <person name="Lyons J.B."/>
            <person name="Simakov O."/>
            <person name="Putnam N."/>
            <person name="Stites J."/>
            <person name="Kuroki Y."/>
            <person name="Tanaka T."/>
            <person name="Michiue T."/>
            <person name="Watanabe M."/>
            <person name="Bogdanovic O."/>
            <person name="Lister R."/>
            <person name="Georgiou G."/>
            <person name="Paranjpe S.S."/>
            <person name="van Kruijsbergen I."/>
            <person name="Shu S."/>
            <person name="Carlson J."/>
            <person name="Kinoshita T."/>
            <person name="Ohta Y."/>
            <person name="Mawaribuchi S."/>
            <person name="Jenkins J."/>
            <person name="Grimwood J."/>
            <person name="Schmutz J."/>
            <person name="Mitros T."/>
            <person name="Mozaffari S.V."/>
            <person name="Suzuki Y."/>
            <person name="Haramoto Y."/>
            <person name="Yamamoto T.S."/>
            <person name="Takagi C."/>
            <person name="Heald R."/>
            <person name="Miller K."/>
            <person name="Haudenschild C."/>
            <person name="Kitzman J."/>
            <person name="Nakayama T."/>
            <person name="Izutsu Y."/>
            <person name="Robert J."/>
            <person name="Fortriede J."/>
            <person name="Burns K."/>
            <person name="Lotay V."/>
            <person name="Karimi K."/>
            <person name="Yasuoka Y."/>
            <person name="Dichmann D.S."/>
            <person name="Flajnik M.F."/>
            <person name="Houston D.W."/>
            <person name="Shendure J."/>
            <person name="DuPasquier L."/>
            <person name="Vize P.D."/>
            <person name="Zorn A.M."/>
            <person name="Ito M."/>
            <person name="Marcotte E.M."/>
            <person name="Wallingford J.B."/>
            <person name="Ito Y."/>
            <person name="Asashima M."/>
            <person name="Ueno N."/>
            <person name="Matsuda Y."/>
            <person name="Veenstra G.J."/>
            <person name="Fujiyama A."/>
            <person name="Harland R.M."/>
            <person name="Taira M."/>
            <person name="Rokhsar D.S."/>
        </authorList>
    </citation>
    <scope>NUCLEOTIDE SEQUENCE [LARGE SCALE GENOMIC DNA]</scope>
    <source>
        <strain evidence="11">J</strain>
    </source>
</reference>
<evidence type="ECO:0000313" key="10">
    <source>
        <dbReference type="EMBL" id="OCT87595.1"/>
    </source>
</evidence>
<keyword evidence="3" id="KW-0808">Transferase</keyword>
<evidence type="ECO:0000256" key="4">
    <source>
        <dbReference type="ARBA" id="ARBA00022741"/>
    </source>
</evidence>
<evidence type="ECO:0000256" key="2">
    <source>
        <dbReference type="ARBA" id="ARBA00011738"/>
    </source>
</evidence>
<dbReference type="PANTHER" id="PTHR10513:SF8">
    <property type="entry name" value="DEOXYGUANOSINE KINASE, MITOCHONDRIAL"/>
    <property type="match status" value="1"/>
</dbReference>
<evidence type="ECO:0000256" key="6">
    <source>
        <dbReference type="ARBA" id="ARBA00022840"/>
    </source>
</evidence>
<dbReference type="InterPro" id="IPR050566">
    <property type="entry name" value="Deoxyribonucleoside_kinase"/>
</dbReference>
<dbReference type="FunFam" id="3.40.50.300:FF:000461">
    <property type="entry name" value="Deoxycytidine kinase"/>
    <property type="match status" value="1"/>
</dbReference>
<dbReference type="Proteomes" id="UP000694892">
    <property type="component" value="Chromosome 3S"/>
</dbReference>
<sequence length="331" mass="39241">MQQWQRQTLLPACARRAPVLCSGCHITTQWPTSSFIIRAEIHSYYSQKTKLNLFCTFVHRDGNQHGNFMESQTTKPLQWSISTNLSSNKEMQVKRLSVEGNIAVGKSTFLRLLSNTFQEWSFVTEPLKKWQNVQFQTTTPSKPSMDNLLQLMYDDPKRWSYTFQTYSCMSRFKIQIQPLSEQVLKEQQESVQIFERSVYSDRYIFAKTLYELQHLNEMEWTLYQESHTFLIQEFSRRVALDGIIYLRATPKKCFERLQRRARKEERTLQLQYLEKLHDQHESWLTKKTTEVHFENMKNIPVLLLDVEEDFKNNSAAGDEFNNRVKTFVAGL</sequence>
<name>A0A974DA50_XENLA</name>
<dbReference type="GO" id="GO:0004138">
    <property type="term" value="F:deoxyguanosine kinase activity"/>
    <property type="evidence" value="ECO:0007669"/>
    <property type="project" value="UniProtKB-EC"/>
</dbReference>